<dbReference type="EMBL" id="AZHF01000003">
    <property type="protein sequence ID" value="OAA77153.1"/>
    <property type="molecule type" value="Genomic_DNA"/>
</dbReference>
<sequence>MGGDEEFMRQIAVPLCTIAAQQGVWDTRRKMQAALVASSRTGTDRGVCGVAVESLGPQRF</sequence>
<evidence type="ECO:0000313" key="2">
    <source>
        <dbReference type="Proteomes" id="UP000076881"/>
    </source>
</evidence>
<proteinExistence type="predicted"/>
<evidence type="ECO:0000313" key="1">
    <source>
        <dbReference type="EMBL" id="OAA77153.1"/>
    </source>
</evidence>
<accession>A0A168H0B0</accession>
<organism evidence="1 2">
    <name type="scientific">Akanthomyces lecanii RCEF 1005</name>
    <dbReference type="NCBI Taxonomy" id="1081108"/>
    <lineage>
        <taxon>Eukaryota</taxon>
        <taxon>Fungi</taxon>
        <taxon>Dikarya</taxon>
        <taxon>Ascomycota</taxon>
        <taxon>Pezizomycotina</taxon>
        <taxon>Sordariomycetes</taxon>
        <taxon>Hypocreomycetidae</taxon>
        <taxon>Hypocreales</taxon>
        <taxon>Cordycipitaceae</taxon>
        <taxon>Akanthomyces</taxon>
        <taxon>Cordyceps confragosa</taxon>
    </lineage>
</organism>
<dbReference type="AlphaFoldDB" id="A0A168H0B0"/>
<dbReference type="Proteomes" id="UP000076881">
    <property type="component" value="Unassembled WGS sequence"/>
</dbReference>
<comment type="caution">
    <text evidence="1">The sequence shown here is derived from an EMBL/GenBank/DDBJ whole genome shotgun (WGS) entry which is preliminary data.</text>
</comment>
<keyword evidence="2" id="KW-1185">Reference proteome</keyword>
<gene>
    <name evidence="1" type="ORF">LEL_03976</name>
</gene>
<reference evidence="1 2" key="1">
    <citation type="journal article" date="2016" name="Genome Biol. Evol.">
        <title>Divergent and convergent evolution of fungal pathogenicity.</title>
        <authorList>
            <person name="Shang Y."/>
            <person name="Xiao G."/>
            <person name="Zheng P."/>
            <person name="Cen K."/>
            <person name="Zhan S."/>
            <person name="Wang C."/>
        </authorList>
    </citation>
    <scope>NUCLEOTIDE SEQUENCE [LARGE SCALE GENOMIC DNA]</scope>
    <source>
        <strain evidence="1 2">RCEF 1005</strain>
    </source>
</reference>
<name>A0A168H0B0_CORDF</name>
<protein>
    <submittedName>
        <fullName evidence="1">Uncharacterized protein</fullName>
    </submittedName>
</protein>